<dbReference type="InterPro" id="IPR001173">
    <property type="entry name" value="Glyco_trans_2-like"/>
</dbReference>
<dbReference type="Proteomes" id="UP000631300">
    <property type="component" value="Unassembled WGS sequence"/>
</dbReference>
<evidence type="ECO:0000259" key="1">
    <source>
        <dbReference type="Pfam" id="PF00535"/>
    </source>
</evidence>
<dbReference type="Pfam" id="PF00535">
    <property type="entry name" value="Glycos_transf_2"/>
    <property type="match status" value="1"/>
</dbReference>
<comment type="caution">
    <text evidence="2">The sequence shown here is derived from an EMBL/GenBank/DDBJ whole genome shotgun (WGS) entry which is preliminary data.</text>
</comment>
<name>A0A918JNK6_9ALTE</name>
<proteinExistence type="predicted"/>
<dbReference type="Gene3D" id="3.90.550.10">
    <property type="entry name" value="Spore Coat Polysaccharide Biosynthesis Protein SpsA, Chain A"/>
    <property type="match status" value="1"/>
</dbReference>
<keyword evidence="3" id="KW-1185">Reference proteome</keyword>
<dbReference type="SUPFAM" id="SSF53448">
    <property type="entry name" value="Nucleotide-diphospho-sugar transferases"/>
    <property type="match status" value="1"/>
</dbReference>
<accession>A0A918JNK6</accession>
<evidence type="ECO:0000313" key="2">
    <source>
        <dbReference type="EMBL" id="GGW92522.1"/>
    </source>
</evidence>
<gene>
    <name evidence="2" type="ORF">GCM10007391_28630</name>
</gene>
<reference evidence="2" key="1">
    <citation type="journal article" date="2014" name="Int. J. Syst. Evol. Microbiol.">
        <title>Complete genome sequence of Corynebacterium casei LMG S-19264T (=DSM 44701T), isolated from a smear-ripened cheese.</title>
        <authorList>
            <consortium name="US DOE Joint Genome Institute (JGI-PGF)"/>
            <person name="Walter F."/>
            <person name="Albersmeier A."/>
            <person name="Kalinowski J."/>
            <person name="Ruckert C."/>
        </authorList>
    </citation>
    <scope>NUCLEOTIDE SEQUENCE</scope>
    <source>
        <strain evidence="2">KCTC 22164</strain>
    </source>
</reference>
<organism evidence="2 3">
    <name type="scientific">Alteromonas halophila</name>
    <dbReference type="NCBI Taxonomy" id="516698"/>
    <lineage>
        <taxon>Bacteria</taxon>
        <taxon>Pseudomonadati</taxon>
        <taxon>Pseudomonadota</taxon>
        <taxon>Gammaproteobacteria</taxon>
        <taxon>Alteromonadales</taxon>
        <taxon>Alteromonadaceae</taxon>
        <taxon>Alteromonas/Salinimonas group</taxon>
        <taxon>Alteromonas</taxon>
    </lineage>
</organism>
<feature type="domain" description="Glycosyltransferase 2-like" evidence="1">
    <location>
        <begin position="299"/>
        <end position="425"/>
    </location>
</feature>
<dbReference type="EMBL" id="BMXP01000008">
    <property type="protein sequence ID" value="GGW92522.1"/>
    <property type="molecule type" value="Genomic_DNA"/>
</dbReference>
<dbReference type="RefSeq" id="WP_189407617.1">
    <property type="nucleotide sequence ID" value="NZ_BMXP01000008.1"/>
</dbReference>
<dbReference type="AlphaFoldDB" id="A0A918JNK6"/>
<reference evidence="2" key="2">
    <citation type="submission" date="2020-09" db="EMBL/GenBank/DDBJ databases">
        <authorList>
            <person name="Sun Q."/>
            <person name="Kim S."/>
        </authorList>
    </citation>
    <scope>NUCLEOTIDE SEQUENCE</scope>
    <source>
        <strain evidence="2">KCTC 22164</strain>
    </source>
</reference>
<sequence>MKKVKSLVKKILGRPERSPLTVDTVSQTTGGYCVIGWYFTDGVKSVAIEDENGNAVDVKRSPIPRDDVKAATGRGGTGFQLLCNTDKELSQLKLVAHLSNGRQEKRSLALQGQDPGLESETGNVASNIVTQTGVKGSCEYAIVSPNFIFVSGWLTDGQNATDWSLVDGRGFVVADVEDITRYHRRDVVETYGESDMFKHTGFALLMKVDTRVGKNSNLTLCATLNENSIKLPIEHVYAASDDPMTNAMRLLNNWQSHVPKQLSKASVFGPMLREIYPGDKTASVTRIDFGQAPECPRASMIIPLYGRYDFLRYQLSYFGRRPQYQDIEILYVIDDPKIAGNALKLAREMEYVSQQPFSLLQLSHNVGFGKANNIGAEHATADTLLLVNSDILPKSDDWLDKMLESVSREDTGIVGARLLFEDDTLQHDGMAPMTITEYPGLLFNDHPRKGWMKSLSPFPAEEAECELLTAACWAVKKTDFNAVGGFDSAYVLGDFEDSDLCLKLLEQGKKNVIRRDAELYHLERQSQNLVSPGRWKHNITILNAVLFNERWKDTLQSMHEERVK</sequence>
<protein>
    <recommendedName>
        <fullName evidence="1">Glycosyltransferase 2-like domain-containing protein</fullName>
    </recommendedName>
</protein>
<evidence type="ECO:0000313" key="3">
    <source>
        <dbReference type="Proteomes" id="UP000631300"/>
    </source>
</evidence>
<dbReference type="PANTHER" id="PTHR43179:SF7">
    <property type="entry name" value="RHAMNOSYLTRANSFERASE WBBL"/>
    <property type="match status" value="1"/>
</dbReference>
<dbReference type="PANTHER" id="PTHR43179">
    <property type="entry name" value="RHAMNOSYLTRANSFERASE WBBL"/>
    <property type="match status" value="1"/>
</dbReference>
<dbReference type="InterPro" id="IPR029044">
    <property type="entry name" value="Nucleotide-diphossugar_trans"/>
</dbReference>